<feature type="transmembrane region" description="Helical" evidence="5">
    <location>
        <begin position="39"/>
        <end position="60"/>
    </location>
</feature>
<dbReference type="Pfam" id="PF04893">
    <property type="entry name" value="Yip1"/>
    <property type="match status" value="1"/>
</dbReference>
<evidence type="ECO:0000256" key="1">
    <source>
        <dbReference type="ARBA" id="ARBA00004141"/>
    </source>
</evidence>
<evidence type="ECO:0000259" key="6">
    <source>
        <dbReference type="Pfam" id="PF04893"/>
    </source>
</evidence>
<accession>A0A8A5XC81</accession>
<keyword evidence="2 5" id="KW-0812">Transmembrane</keyword>
<sequence length="221" mass="24955">MDNSLVVNKEKNNYEKPSLIFMITSPISEFERMKIISPIWFPLMYLSVIQAIIGILSVYARHSNPELVKIQKEVFADMEIPLVSQMMLGGFASIFIALITPFIWGIILKIVMMLMSKDVSYKKLVSITIFASVISILGKLINTLLTLFIGGEIVTYTSLGSIFEPGTLLYIICSKFEVFSIWELIIIGMGLNIVAGLSKKQMNIFIAVFFFIPIIFSIIKY</sequence>
<name>A0A8A5XC81_9BACI</name>
<dbReference type="RefSeq" id="WP_254608941.1">
    <property type="nucleotide sequence ID" value="NZ_JABTXX010000040.1"/>
</dbReference>
<feature type="transmembrane region" description="Helical" evidence="5">
    <location>
        <begin position="169"/>
        <end position="195"/>
    </location>
</feature>
<reference evidence="7" key="1">
    <citation type="journal article" date="2021" name="Appl. Environ. Microbiol.">
        <title>Toyoncin-a novel leaderless bacteriocin produced by Bacillus toyonensis XIN-YC13 that specifically targets B. cereus and Listeria monocytogenes.</title>
        <authorList>
            <person name="Xin B."/>
        </authorList>
    </citation>
    <scope>NUCLEOTIDE SEQUENCE</scope>
    <source>
        <strain evidence="7">XIN-YC13</strain>
    </source>
</reference>
<dbReference type="InterPro" id="IPR006977">
    <property type="entry name" value="Yip1_dom"/>
</dbReference>
<protein>
    <submittedName>
        <fullName evidence="7">YIP1 family membrane protein</fullName>
    </submittedName>
</protein>
<evidence type="ECO:0000256" key="5">
    <source>
        <dbReference type="SAM" id="Phobius"/>
    </source>
</evidence>
<dbReference type="AlphaFoldDB" id="A0A8A5XC81"/>
<evidence type="ECO:0000256" key="2">
    <source>
        <dbReference type="ARBA" id="ARBA00022692"/>
    </source>
</evidence>
<keyword evidence="3 5" id="KW-1133">Transmembrane helix</keyword>
<proteinExistence type="predicted"/>
<feature type="transmembrane region" description="Helical" evidence="5">
    <location>
        <begin position="202"/>
        <end position="219"/>
    </location>
</feature>
<dbReference type="EMBL" id="MT795152">
    <property type="protein sequence ID" value="QTH19308.1"/>
    <property type="molecule type" value="Genomic_DNA"/>
</dbReference>
<keyword evidence="4 5" id="KW-0472">Membrane</keyword>
<feature type="transmembrane region" description="Helical" evidence="5">
    <location>
        <begin position="124"/>
        <end position="149"/>
    </location>
</feature>
<evidence type="ECO:0000313" key="7">
    <source>
        <dbReference type="EMBL" id="QTH19308.1"/>
    </source>
</evidence>
<organism evidence="7">
    <name type="scientific">Bacillus toyonensis</name>
    <dbReference type="NCBI Taxonomy" id="155322"/>
    <lineage>
        <taxon>Bacteria</taxon>
        <taxon>Bacillati</taxon>
        <taxon>Bacillota</taxon>
        <taxon>Bacilli</taxon>
        <taxon>Bacillales</taxon>
        <taxon>Bacillaceae</taxon>
        <taxon>Bacillus</taxon>
        <taxon>Bacillus cereus group</taxon>
    </lineage>
</organism>
<dbReference type="GO" id="GO:0016020">
    <property type="term" value="C:membrane"/>
    <property type="evidence" value="ECO:0007669"/>
    <property type="project" value="UniProtKB-SubCell"/>
</dbReference>
<comment type="subcellular location">
    <subcellularLocation>
        <location evidence="1">Membrane</location>
        <topology evidence="1">Multi-pass membrane protein</topology>
    </subcellularLocation>
</comment>
<feature type="transmembrane region" description="Helical" evidence="5">
    <location>
        <begin position="88"/>
        <end position="112"/>
    </location>
</feature>
<feature type="domain" description="Yip1" evidence="6">
    <location>
        <begin position="22"/>
        <end position="218"/>
    </location>
</feature>
<evidence type="ECO:0000256" key="4">
    <source>
        <dbReference type="ARBA" id="ARBA00023136"/>
    </source>
</evidence>
<evidence type="ECO:0000256" key="3">
    <source>
        <dbReference type="ARBA" id="ARBA00022989"/>
    </source>
</evidence>